<dbReference type="OrthoDB" id="1844152at2759"/>
<feature type="transmembrane region" description="Helical" evidence="8">
    <location>
        <begin position="311"/>
        <end position="335"/>
    </location>
</feature>
<dbReference type="RefSeq" id="XP_024335283.1">
    <property type="nucleotide sequence ID" value="XM_024486674.1"/>
</dbReference>
<dbReference type="Proteomes" id="UP000194127">
    <property type="component" value="Unassembled WGS sequence"/>
</dbReference>
<dbReference type="AlphaFoldDB" id="A0A1X6MQD0"/>
<dbReference type="STRING" id="670580.A0A1X6MQD0"/>
<dbReference type="InterPro" id="IPR036396">
    <property type="entry name" value="Cyt_P450_sf"/>
</dbReference>
<dbReference type="InterPro" id="IPR001128">
    <property type="entry name" value="Cyt_P450"/>
</dbReference>
<evidence type="ECO:0000256" key="5">
    <source>
        <dbReference type="ARBA" id="ARBA00023002"/>
    </source>
</evidence>
<keyword evidence="8" id="KW-1133">Transmembrane helix</keyword>
<evidence type="ECO:0000313" key="10">
    <source>
        <dbReference type="Proteomes" id="UP000194127"/>
    </source>
</evidence>
<dbReference type="PRINTS" id="PR00465">
    <property type="entry name" value="EP450IV"/>
</dbReference>
<dbReference type="GO" id="GO:0005506">
    <property type="term" value="F:iron ion binding"/>
    <property type="evidence" value="ECO:0007669"/>
    <property type="project" value="InterPro"/>
</dbReference>
<evidence type="ECO:0000256" key="7">
    <source>
        <dbReference type="PIRSR" id="PIRSR602403-1"/>
    </source>
</evidence>
<name>A0A1X6MQD0_9APHY</name>
<accession>A0A1X6MQD0</accession>
<evidence type="ECO:0008006" key="11">
    <source>
        <dbReference type="Google" id="ProtNLM"/>
    </source>
</evidence>
<keyword evidence="8" id="KW-0812">Transmembrane</keyword>
<keyword evidence="7" id="KW-0349">Heme</keyword>
<organism evidence="9 10">
    <name type="scientific">Postia placenta MAD-698-R-SB12</name>
    <dbReference type="NCBI Taxonomy" id="670580"/>
    <lineage>
        <taxon>Eukaryota</taxon>
        <taxon>Fungi</taxon>
        <taxon>Dikarya</taxon>
        <taxon>Basidiomycota</taxon>
        <taxon>Agaricomycotina</taxon>
        <taxon>Agaricomycetes</taxon>
        <taxon>Polyporales</taxon>
        <taxon>Adustoporiaceae</taxon>
        <taxon>Rhodonia</taxon>
    </lineage>
</organism>
<evidence type="ECO:0000256" key="1">
    <source>
        <dbReference type="ARBA" id="ARBA00001971"/>
    </source>
</evidence>
<evidence type="ECO:0000256" key="6">
    <source>
        <dbReference type="ARBA" id="ARBA00023004"/>
    </source>
</evidence>
<dbReference type="GO" id="GO:0020037">
    <property type="term" value="F:heme binding"/>
    <property type="evidence" value="ECO:0007669"/>
    <property type="project" value="InterPro"/>
</dbReference>
<protein>
    <recommendedName>
        <fullName evidence="11">Cytochrome P450</fullName>
    </recommendedName>
</protein>
<evidence type="ECO:0000256" key="3">
    <source>
        <dbReference type="ARBA" id="ARBA00010617"/>
    </source>
</evidence>
<comment type="similarity">
    <text evidence="3">Belongs to the cytochrome P450 family.</text>
</comment>
<gene>
    <name evidence="9" type="ORF">POSPLADRAFT_1152628</name>
</gene>
<dbReference type="GO" id="GO:0016705">
    <property type="term" value="F:oxidoreductase activity, acting on paired donors, with incorporation or reduction of molecular oxygen"/>
    <property type="evidence" value="ECO:0007669"/>
    <property type="project" value="InterPro"/>
</dbReference>
<feature type="binding site" description="axial binding residue" evidence="7">
    <location>
        <position position="466"/>
    </location>
    <ligand>
        <name>heme</name>
        <dbReference type="ChEBI" id="CHEBI:30413"/>
    </ligand>
    <ligandPart>
        <name>Fe</name>
        <dbReference type="ChEBI" id="CHEBI:18248"/>
    </ligandPart>
</feature>
<dbReference type="EMBL" id="KZ110604">
    <property type="protein sequence ID" value="OSX58489.1"/>
    <property type="molecule type" value="Genomic_DNA"/>
</dbReference>
<comment type="cofactor">
    <cofactor evidence="1 7">
        <name>heme</name>
        <dbReference type="ChEBI" id="CHEBI:30413"/>
    </cofactor>
</comment>
<dbReference type="Pfam" id="PF00067">
    <property type="entry name" value="p450"/>
    <property type="match status" value="1"/>
</dbReference>
<dbReference type="GeneID" id="36331623"/>
<dbReference type="SUPFAM" id="SSF48264">
    <property type="entry name" value="Cytochrome P450"/>
    <property type="match status" value="1"/>
</dbReference>
<dbReference type="PANTHER" id="PTHR46206">
    <property type="entry name" value="CYTOCHROME P450"/>
    <property type="match status" value="1"/>
</dbReference>
<evidence type="ECO:0000256" key="4">
    <source>
        <dbReference type="ARBA" id="ARBA00022723"/>
    </source>
</evidence>
<reference evidence="9 10" key="1">
    <citation type="submission" date="2017-04" db="EMBL/GenBank/DDBJ databases">
        <title>Genome Sequence of the Model Brown-Rot Fungus Postia placenta SB12.</title>
        <authorList>
            <consortium name="DOE Joint Genome Institute"/>
            <person name="Gaskell J."/>
            <person name="Kersten P."/>
            <person name="Larrondo L.F."/>
            <person name="Canessa P."/>
            <person name="Martinez D."/>
            <person name="Hibbett D."/>
            <person name="Schmoll M."/>
            <person name="Kubicek C.P."/>
            <person name="Martinez A.T."/>
            <person name="Yadav J."/>
            <person name="Master E."/>
            <person name="Magnuson J.K."/>
            <person name="James T."/>
            <person name="Yaver D."/>
            <person name="Berka R."/>
            <person name="Labutti K."/>
            <person name="Lipzen A."/>
            <person name="Aerts A."/>
            <person name="Barry K."/>
            <person name="Henrissat B."/>
            <person name="Blanchette R."/>
            <person name="Grigoriev I."/>
            <person name="Cullen D."/>
        </authorList>
    </citation>
    <scope>NUCLEOTIDE SEQUENCE [LARGE SCALE GENOMIC DNA]</scope>
    <source>
        <strain evidence="9 10">MAD-698-R-SB12</strain>
    </source>
</reference>
<keyword evidence="4 7" id="KW-0479">Metal-binding</keyword>
<dbReference type="GO" id="GO:0004497">
    <property type="term" value="F:monooxygenase activity"/>
    <property type="evidence" value="ECO:0007669"/>
    <property type="project" value="InterPro"/>
</dbReference>
<proteinExistence type="inferred from homology"/>
<evidence type="ECO:0000256" key="8">
    <source>
        <dbReference type="SAM" id="Phobius"/>
    </source>
</evidence>
<comment type="pathway">
    <text evidence="2">Secondary metabolite biosynthesis.</text>
</comment>
<keyword evidence="6 7" id="KW-0408">Iron</keyword>
<evidence type="ECO:0000256" key="2">
    <source>
        <dbReference type="ARBA" id="ARBA00005179"/>
    </source>
</evidence>
<dbReference type="Gene3D" id="1.10.630.10">
    <property type="entry name" value="Cytochrome P450"/>
    <property type="match status" value="1"/>
</dbReference>
<dbReference type="InterPro" id="IPR002403">
    <property type="entry name" value="Cyt_P450_E_grp-IV"/>
</dbReference>
<feature type="transmembrane region" description="Helical" evidence="8">
    <location>
        <begin position="19"/>
        <end position="40"/>
    </location>
</feature>
<keyword evidence="10" id="KW-1185">Reference proteome</keyword>
<keyword evidence="8" id="KW-0472">Membrane</keyword>
<sequence length="530" mass="59317">MPFSPCDEIALRTKFSPVAALPCLMLQAVLLTAVFLYSIWRALSKHIPSANAPPLVDLTEKEIFTDPQKAYRRALADHGPIIAVRRKGRLEYIVDESLKASVLTTDGDFSFEGGTTTILNLHYFLAIFPSWVSDLEDTVQNGINARLENVVEQIFPIFVKRTEDIMHRHQGQPIDMFEHAHASIAEAMTVLILGEGYVNEINIALVTAVAAEIAILTGIYQNTSIFARSMPVLWRIFTWFRVMMYSVSYRFLGHLGPVVWRELRGKTWRPDPTIQKEDDWDNGNVTLLAYFACKHADPDTGEVTVLSVVKVIVILLGIVFASVHQSASVVVWVVFKLATSPEYLDSIRQEMKEYVNPETGNISLSCIYRVLKGANHLNAFIREVMRTKGDTLMPYRSTTHNMLLANYAIPHGLLLLSLAMLSNESVDYHGMDAHIFCPERWSGQNAKPAVMTSPSYLPFGLGRWACPGRFLAIMEIKMMVWSMVARATPILQDSMYEVICRDLGSSDRGKPNAGGVRLILTGAMVSDTQT</sequence>
<keyword evidence="5" id="KW-0560">Oxidoreductase</keyword>
<dbReference type="PANTHER" id="PTHR46206:SF7">
    <property type="entry name" value="P450, PUTATIVE (EUROFUNG)-RELATED"/>
    <property type="match status" value="1"/>
</dbReference>
<evidence type="ECO:0000313" key="9">
    <source>
        <dbReference type="EMBL" id="OSX58489.1"/>
    </source>
</evidence>